<organism evidence="3 4">
    <name type="scientific">Streptomyces cacaoi</name>
    <dbReference type="NCBI Taxonomy" id="1898"/>
    <lineage>
        <taxon>Bacteria</taxon>
        <taxon>Bacillati</taxon>
        <taxon>Actinomycetota</taxon>
        <taxon>Actinomycetes</taxon>
        <taxon>Kitasatosporales</taxon>
        <taxon>Streptomycetaceae</taxon>
        <taxon>Streptomyces</taxon>
    </lineage>
</organism>
<feature type="compositionally biased region" description="Basic and acidic residues" evidence="1">
    <location>
        <begin position="80"/>
        <end position="89"/>
    </location>
</feature>
<dbReference type="AlphaFoldDB" id="A0A4Y3R2Z2"/>
<dbReference type="EMBL" id="BJMM01000019">
    <property type="protein sequence ID" value="GEB51277.1"/>
    <property type="molecule type" value="Genomic_DNA"/>
</dbReference>
<dbReference type="Proteomes" id="UP000319210">
    <property type="component" value="Unassembled WGS sequence"/>
</dbReference>
<gene>
    <name evidence="3" type="ORF">SCA03_38280</name>
</gene>
<evidence type="ECO:0000256" key="2">
    <source>
        <dbReference type="SAM" id="Phobius"/>
    </source>
</evidence>
<dbReference type="RefSeq" id="WP_230988805.1">
    <property type="nucleotide sequence ID" value="NZ_BJMM01000019.1"/>
</dbReference>
<evidence type="ECO:0000256" key="1">
    <source>
        <dbReference type="SAM" id="MobiDB-lite"/>
    </source>
</evidence>
<feature type="region of interest" description="Disordered" evidence="1">
    <location>
        <begin position="77"/>
        <end position="97"/>
    </location>
</feature>
<protein>
    <submittedName>
        <fullName evidence="3">Uncharacterized protein</fullName>
    </submittedName>
</protein>
<evidence type="ECO:0000313" key="4">
    <source>
        <dbReference type="Proteomes" id="UP000319210"/>
    </source>
</evidence>
<feature type="transmembrane region" description="Helical" evidence="2">
    <location>
        <begin position="26"/>
        <end position="45"/>
    </location>
</feature>
<accession>A0A4Y3R2Z2</accession>
<keyword evidence="4" id="KW-1185">Reference proteome</keyword>
<sequence>MLGVLAAGCWLWALYAARRGTRLLRPAATVLLALGWCVALADALITEYGETVLPPLFGAAGILPCVAGTVAVLRLRRPGSPRERDRDARGMTGNPRT</sequence>
<keyword evidence="2" id="KW-0472">Membrane</keyword>
<evidence type="ECO:0000313" key="3">
    <source>
        <dbReference type="EMBL" id="GEB51277.1"/>
    </source>
</evidence>
<feature type="transmembrane region" description="Helical" evidence="2">
    <location>
        <begin position="52"/>
        <end position="73"/>
    </location>
</feature>
<proteinExistence type="predicted"/>
<keyword evidence="2" id="KW-1133">Transmembrane helix</keyword>
<keyword evidence="2" id="KW-0812">Transmembrane</keyword>
<comment type="caution">
    <text evidence="3">The sequence shown here is derived from an EMBL/GenBank/DDBJ whole genome shotgun (WGS) entry which is preliminary data.</text>
</comment>
<name>A0A4Y3R2Z2_STRCI</name>
<reference evidence="3 4" key="1">
    <citation type="submission" date="2019-06" db="EMBL/GenBank/DDBJ databases">
        <title>Whole genome shotgun sequence of Streptomyces cacaoi subsp. cacaoi NBRC 12748.</title>
        <authorList>
            <person name="Hosoyama A."/>
            <person name="Uohara A."/>
            <person name="Ohji S."/>
            <person name="Ichikawa N."/>
        </authorList>
    </citation>
    <scope>NUCLEOTIDE SEQUENCE [LARGE SCALE GENOMIC DNA]</scope>
    <source>
        <strain evidence="3 4">NBRC 12748</strain>
    </source>
</reference>